<accession>A0ABQ0M9N5</accession>
<evidence type="ECO:0000256" key="1">
    <source>
        <dbReference type="ARBA" id="ARBA00001933"/>
    </source>
</evidence>
<dbReference type="SUPFAM" id="SSF53383">
    <property type="entry name" value="PLP-dependent transferases"/>
    <property type="match status" value="1"/>
</dbReference>
<dbReference type="SUPFAM" id="SSF51695">
    <property type="entry name" value="PLC-like phosphodiesterases"/>
    <property type="match status" value="1"/>
</dbReference>
<gene>
    <name evidence="3" type="ORF">MCHLO_16293</name>
</gene>
<evidence type="ECO:0000313" key="4">
    <source>
        <dbReference type="Proteomes" id="UP000815677"/>
    </source>
</evidence>
<dbReference type="InterPro" id="IPR000277">
    <property type="entry name" value="Cys/Met-Metab_PyrdxlP-dep_enz"/>
</dbReference>
<proteinExistence type="predicted"/>
<dbReference type="InterPro" id="IPR051750">
    <property type="entry name" value="Trans-sulfuration_enzymes"/>
</dbReference>
<name>A0ABQ0M9N5_MYCCL</name>
<evidence type="ECO:0000313" key="3">
    <source>
        <dbReference type="EMBL" id="GAT60096.1"/>
    </source>
</evidence>
<dbReference type="InterPro" id="IPR015424">
    <property type="entry name" value="PyrdxlP-dep_Trfase"/>
</dbReference>
<dbReference type="PANTHER" id="PTHR42699">
    <property type="match status" value="1"/>
</dbReference>
<protein>
    <submittedName>
        <fullName evidence="3">PLC-like phosphodiesterase</fullName>
    </submittedName>
</protein>
<keyword evidence="4" id="KW-1185">Reference proteome</keyword>
<organism evidence="3 4">
    <name type="scientific">Mycena chlorophos</name>
    <name type="common">Agaric fungus</name>
    <name type="synonym">Agaricus chlorophos</name>
    <dbReference type="NCBI Taxonomy" id="658473"/>
    <lineage>
        <taxon>Eukaryota</taxon>
        <taxon>Fungi</taxon>
        <taxon>Dikarya</taxon>
        <taxon>Basidiomycota</taxon>
        <taxon>Agaricomycotina</taxon>
        <taxon>Agaricomycetes</taxon>
        <taxon>Agaricomycetidae</taxon>
        <taxon>Agaricales</taxon>
        <taxon>Marasmiineae</taxon>
        <taxon>Mycenaceae</taxon>
        <taxon>Mycena</taxon>
    </lineage>
</organism>
<dbReference type="Gene3D" id="3.90.1150.10">
    <property type="entry name" value="Aspartate Aminotransferase, domain 1"/>
    <property type="match status" value="1"/>
</dbReference>
<dbReference type="EMBL" id="DF849930">
    <property type="protein sequence ID" value="GAT60096.1"/>
    <property type="molecule type" value="Genomic_DNA"/>
</dbReference>
<dbReference type="Proteomes" id="UP000815677">
    <property type="component" value="Unassembled WGS sequence"/>
</dbReference>
<reference evidence="3" key="1">
    <citation type="submission" date="2014-09" db="EMBL/GenBank/DDBJ databases">
        <title>Genome sequence of the luminous mushroom Mycena chlorophos for searching fungal bioluminescence genes.</title>
        <authorList>
            <person name="Tanaka Y."/>
            <person name="Kasuga D."/>
            <person name="Oba Y."/>
            <person name="Hase S."/>
            <person name="Sato K."/>
            <person name="Oba Y."/>
            <person name="Sakakibara Y."/>
        </authorList>
    </citation>
    <scope>NUCLEOTIDE SEQUENCE</scope>
</reference>
<dbReference type="PANTHER" id="PTHR42699:SF1">
    <property type="entry name" value="CYSTATHIONINE GAMMA-SYNTHASE-RELATED"/>
    <property type="match status" value="1"/>
</dbReference>
<evidence type="ECO:0000256" key="2">
    <source>
        <dbReference type="ARBA" id="ARBA00022898"/>
    </source>
</evidence>
<dbReference type="InterPro" id="IPR015422">
    <property type="entry name" value="PyrdxlP-dep_Trfase_small"/>
</dbReference>
<sequence>MHIEPTPALGYPIPPLTPHGVANALPKWEHNLLVSAGKAAEFVKESTYPRFAIHPHVAELTEVIAANLGVHLDDHLCILFPALLLAEEFQSYVHLNCAPAFCTVHDATQISNPPPGHSIFAAVCNAPKGDVMSFHIFSGSGISPRLAEICLQRRAGRFDAPLSLPSLTGHCFSDYYLRHAPLESAAEAKQLIRTRVSGLIGGTNIRGVLGTSPEDVYLYASGMQAIWRSHKLLAALNPTGTKLKVAHVNLLYCDSYRFLDLPDGSGFEFFTTDTVDDLERLLESGTPTQPAVLAIHTDFPGNPHLRSADLRRLHALAQKHGVPLIVDETICSFLNVQVLPYCDLAVSSLTKLFSGMANVLGGAIMLNPTSRFYPRFKSAIQEMYADYLFDHDALVLEMNSREVVQRTAVTNENAEKLADMLYSLSQAGGVHESVLVAVHYPKYRDRENFECLQNPLAVTAGLTEPGYGCLLSATFASLDAAKTFYDALQCYKGTTLGTVFTLATAFSVLAFSPAKMEWVEEHGVEECLVRFSVGMEDPQALLDCVRDALNIAQNATEPPTTPMLSLVLFAVCSVVLGASSSNQQFLANSAVADILSRGSPILGFDNGCSSSSKTCDWMKNYPDSTLLVHMNLPGTHDSATWNYTQATQDSLLRYTGPEADPAAIYQCQNKSIFDQLNGGIRVFDLRFAYNPGNDTLGFHHSQALLAPTATVDDVWFGFYSWLDEHPTEAVLISLNYESGTGTPRDLKLEQLIYNLMNNAVAQRYWVQTNGTLGTLGEARGKLTFLQRYDYEFLPASATRLGIHLPPEQWLDNTPIIEIVYNQKENLIAYIEDYYEIDGLPIGAGAAENIQWKFNATTAHIENATMYNPDSLYISFASSEHDADVPAETPEIMALGNGTVPGVNQKLLPWLQERKGKRFGVIMLDFFDVVPGLVEAVIGL</sequence>
<dbReference type="Gene3D" id="3.20.20.190">
    <property type="entry name" value="Phosphatidylinositol (PI) phosphodiesterase"/>
    <property type="match status" value="1"/>
</dbReference>
<dbReference type="Gene3D" id="3.40.640.10">
    <property type="entry name" value="Type I PLP-dependent aspartate aminotransferase-like (Major domain)"/>
    <property type="match status" value="1"/>
</dbReference>
<comment type="cofactor">
    <cofactor evidence="1">
        <name>pyridoxal 5'-phosphate</name>
        <dbReference type="ChEBI" id="CHEBI:597326"/>
    </cofactor>
</comment>
<dbReference type="CDD" id="cd08586">
    <property type="entry name" value="PI-PLCc_BcPLC_like"/>
    <property type="match status" value="1"/>
</dbReference>
<dbReference type="InterPro" id="IPR017946">
    <property type="entry name" value="PLC-like_Pdiesterase_TIM-brl"/>
</dbReference>
<dbReference type="Pfam" id="PF01053">
    <property type="entry name" value="Cys_Met_Meta_PP"/>
    <property type="match status" value="1"/>
</dbReference>
<keyword evidence="2" id="KW-0663">Pyridoxal phosphate</keyword>
<dbReference type="InterPro" id="IPR015421">
    <property type="entry name" value="PyrdxlP-dep_Trfase_major"/>
</dbReference>